<protein>
    <submittedName>
        <fullName evidence="1">Uncharacterized protein</fullName>
    </submittedName>
</protein>
<reference evidence="1 2" key="1">
    <citation type="submission" date="2019-06" db="EMBL/GenBank/DDBJ databases">
        <title>Sequencing the genomes of 1000 actinobacteria strains.</title>
        <authorList>
            <person name="Klenk H.-P."/>
        </authorList>
    </citation>
    <scope>NUCLEOTIDE SEQUENCE [LARGE SCALE GENOMIC DNA]</scope>
    <source>
        <strain evidence="1 2">DSM 44826</strain>
    </source>
</reference>
<evidence type="ECO:0000313" key="2">
    <source>
        <dbReference type="Proteomes" id="UP000317940"/>
    </source>
</evidence>
<keyword evidence="2" id="KW-1185">Reference proteome</keyword>
<comment type="caution">
    <text evidence="1">The sequence shown here is derived from an EMBL/GenBank/DDBJ whole genome shotgun (WGS) entry which is preliminary data.</text>
</comment>
<dbReference type="Proteomes" id="UP000317940">
    <property type="component" value="Unassembled WGS sequence"/>
</dbReference>
<accession>A0A561TWP2</accession>
<proteinExistence type="predicted"/>
<organism evidence="1 2">
    <name type="scientific">Kitasatospora viridis</name>
    <dbReference type="NCBI Taxonomy" id="281105"/>
    <lineage>
        <taxon>Bacteria</taxon>
        <taxon>Bacillati</taxon>
        <taxon>Actinomycetota</taxon>
        <taxon>Actinomycetes</taxon>
        <taxon>Kitasatosporales</taxon>
        <taxon>Streptomycetaceae</taxon>
        <taxon>Kitasatospora</taxon>
    </lineage>
</organism>
<evidence type="ECO:0000313" key="1">
    <source>
        <dbReference type="EMBL" id="TWF91536.1"/>
    </source>
</evidence>
<gene>
    <name evidence="1" type="ORF">FHX73_12651</name>
</gene>
<dbReference type="AlphaFoldDB" id="A0A561TWP2"/>
<dbReference type="EMBL" id="VIWT01000002">
    <property type="protein sequence ID" value="TWF91536.1"/>
    <property type="molecule type" value="Genomic_DNA"/>
</dbReference>
<sequence>MRITCGSGAYRSPRSLGWVTKLPTVSGSPSRPHVDHGAWLAELDTMEAEYAAEQERQRQQERCAALRAVANGEPDPGYTYPGAHYLDAVLV</sequence>
<name>A0A561TWP2_9ACTN</name>